<dbReference type="Proteomes" id="UP000006727">
    <property type="component" value="Chromosome 9"/>
</dbReference>
<dbReference type="InterPro" id="IPR007125">
    <property type="entry name" value="H2A/H2B/H3"/>
</dbReference>
<dbReference type="GO" id="GO:0000976">
    <property type="term" value="F:transcription cis-regulatory region binding"/>
    <property type="evidence" value="ECO:0000318"/>
    <property type="project" value="GO_Central"/>
</dbReference>
<dbReference type="PaxDb" id="3218-PP1S370_63V6.1"/>
<dbReference type="InParanoid" id="A0A2K1K267"/>
<reference evidence="9 11" key="1">
    <citation type="journal article" date="2008" name="Science">
        <title>The Physcomitrella genome reveals evolutionary insights into the conquest of land by plants.</title>
        <authorList>
            <person name="Rensing S."/>
            <person name="Lang D."/>
            <person name="Zimmer A."/>
            <person name="Terry A."/>
            <person name="Salamov A."/>
            <person name="Shapiro H."/>
            <person name="Nishiyama T."/>
            <person name="Perroud P.-F."/>
            <person name="Lindquist E."/>
            <person name="Kamisugi Y."/>
            <person name="Tanahashi T."/>
            <person name="Sakakibara K."/>
            <person name="Fujita T."/>
            <person name="Oishi K."/>
            <person name="Shin-I T."/>
            <person name="Kuroki Y."/>
            <person name="Toyoda A."/>
            <person name="Suzuki Y."/>
            <person name="Hashimoto A."/>
            <person name="Yamaguchi K."/>
            <person name="Sugano A."/>
            <person name="Kohara Y."/>
            <person name="Fujiyama A."/>
            <person name="Anterola A."/>
            <person name="Aoki S."/>
            <person name="Ashton N."/>
            <person name="Barbazuk W.B."/>
            <person name="Barker E."/>
            <person name="Bennetzen J."/>
            <person name="Bezanilla M."/>
            <person name="Blankenship R."/>
            <person name="Cho S.H."/>
            <person name="Dutcher S."/>
            <person name="Estelle M."/>
            <person name="Fawcett J.A."/>
            <person name="Gundlach H."/>
            <person name="Hanada K."/>
            <person name="Heyl A."/>
            <person name="Hicks K.A."/>
            <person name="Hugh J."/>
            <person name="Lohr M."/>
            <person name="Mayer K."/>
            <person name="Melkozernov A."/>
            <person name="Murata T."/>
            <person name="Nelson D."/>
            <person name="Pils B."/>
            <person name="Prigge M."/>
            <person name="Reiss B."/>
            <person name="Renner T."/>
            <person name="Rombauts S."/>
            <person name="Rushton P."/>
            <person name="Sanderfoot A."/>
            <person name="Schween G."/>
            <person name="Shiu S.-H."/>
            <person name="Stueber K."/>
            <person name="Theodoulou F.L."/>
            <person name="Tu H."/>
            <person name="Van de Peer Y."/>
            <person name="Verrier P.J."/>
            <person name="Waters E."/>
            <person name="Wood A."/>
            <person name="Yang L."/>
            <person name="Cove D."/>
            <person name="Cuming A."/>
            <person name="Hasebe M."/>
            <person name="Lucas S."/>
            <person name="Mishler D.B."/>
            <person name="Reski R."/>
            <person name="Grigoriev I."/>
            <person name="Quatrano R.S."/>
            <person name="Boore J.L."/>
        </authorList>
    </citation>
    <scope>NUCLEOTIDE SEQUENCE [LARGE SCALE GENOMIC DNA]</scope>
    <source>
        <strain evidence="10 11">cv. Gransden 2004</strain>
    </source>
</reference>
<dbReference type="Gramene" id="Pp3c9_5650V3.2">
    <property type="protein sequence ID" value="Pp3c9_5650V3.2"/>
    <property type="gene ID" value="Pp3c9_5650"/>
</dbReference>
<evidence type="ECO:0000256" key="6">
    <source>
        <dbReference type="ARBA" id="ARBA00038129"/>
    </source>
</evidence>
<dbReference type="GO" id="GO:0006355">
    <property type="term" value="P:regulation of DNA-templated transcription"/>
    <property type="evidence" value="ECO:0000318"/>
    <property type="project" value="GO_Central"/>
</dbReference>
<organism evidence="9">
    <name type="scientific">Physcomitrium patens</name>
    <name type="common">Spreading-leaved earth moss</name>
    <name type="synonym">Physcomitrella patens</name>
    <dbReference type="NCBI Taxonomy" id="3218"/>
    <lineage>
        <taxon>Eukaryota</taxon>
        <taxon>Viridiplantae</taxon>
        <taxon>Streptophyta</taxon>
        <taxon>Embryophyta</taxon>
        <taxon>Bryophyta</taxon>
        <taxon>Bryophytina</taxon>
        <taxon>Bryopsida</taxon>
        <taxon>Funariidae</taxon>
        <taxon>Funariales</taxon>
        <taxon>Funariaceae</taxon>
        <taxon>Physcomitrium</taxon>
    </lineage>
</organism>
<dbReference type="AlphaFoldDB" id="A0A2K1K267"/>
<dbReference type="InterPro" id="IPR050568">
    <property type="entry name" value="Transcr_DNA_Rep_Reg"/>
</dbReference>
<dbReference type="SUPFAM" id="SSF47113">
    <property type="entry name" value="Histone-fold"/>
    <property type="match status" value="1"/>
</dbReference>
<name>A0A2K1K267_PHYPA</name>
<comment type="subcellular location">
    <subcellularLocation>
        <location evidence="1">Nucleus</location>
    </subcellularLocation>
</comment>
<proteinExistence type="inferred from homology"/>
<dbReference type="EnsemblPlants" id="Pp3c9_5650V3.1">
    <property type="protein sequence ID" value="Pp3c9_5650V3.1"/>
    <property type="gene ID" value="Pp3c9_5650"/>
</dbReference>
<feature type="region of interest" description="Disordered" evidence="7">
    <location>
        <begin position="37"/>
        <end position="74"/>
    </location>
</feature>
<dbReference type="GO" id="GO:0046982">
    <property type="term" value="F:protein heterodimerization activity"/>
    <property type="evidence" value="ECO:0007669"/>
    <property type="project" value="InterPro"/>
</dbReference>
<dbReference type="PANTHER" id="PTHR10252:SF54">
    <property type="entry name" value="CHROMATIN ACCESSIBILITY COMPLEX PROTEIN 1"/>
    <property type="match status" value="1"/>
</dbReference>
<reference evidence="9 11" key="2">
    <citation type="journal article" date="2018" name="Plant J.">
        <title>The Physcomitrella patens chromosome-scale assembly reveals moss genome structure and evolution.</title>
        <authorList>
            <person name="Lang D."/>
            <person name="Ullrich K.K."/>
            <person name="Murat F."/>
            <person name="Fuchs J."/>
            <person name="Jenkins J."/>
            <person name="Haas F.B."/>
            <person name="Piednoel M."/>
            <person name="Gundlach H."/>
            <person name="Van Bel M."/>
            <person name="Meyberg R."/>
            <person name="Vives C."/>
            <person name="Morata J."/>
            <person name="Symeonidi A."/>
            <person name="Hiss M."/>
            <person name="Muchero W."/>
            <person name="Kamisugi Y."/>
            <person name="Saleh O."/>
            <person name="Blanc G."/>
            <person name="Decker E.L."/>
            <person name="van Gessel N."/>
            <person name="Grimwood J."/>
            <person name="Hayes R.D."/>
            <person name="Graham S.W."/>
            <person name="Gunter L.E."/>
            <person name="McDaniel S.F."/>
            <person name="Hoernstein S.N.W."/>
            <person name="Larsson A."/>
            <person name="Li F.W."/>
            <person name="Perroud P.F."/>
            <person name="Phillips J."/>
            <person name="Ranjan P."/>
            <person name="Rokshar D.S."/>
            <person name="Rothfels C.J."/>
            <person name="Schneider L."/>
            <person name="Shu S."/>
            <person name="Stevenson D.W."/>
            <person name="Thummler F."/>
            <person name="Tillich M."/>
            <person name="Villarreal Aguilar J.C."/>
            <person name="Widiez T."/>
            <person name="Wong G.K."/>
            <person name="Wymore A."/>
            <person name="Zhang Y."/>
            <person name="Zimmer A.D."/>
            <person name="Quatrano R.S."/>
            <person name="Mayer K.F.X."/>
            <person name="Goodstein D."/>
            <person name="Casacuberta J.M."/>
            <person name="Vandepoele K."/>
            <person name="Reski R."/>
            <person name="Cuming A.C."/>
            <person name="Tuskan G.A."/>
            <person name="Maumus F."/>
            <person name="Salse J."/>
            <person name="Schmutz J."/>
            <person name="Rensing S.A."/>
        </authorList>
    </citation>
    <scope>NUCLEOTIDE SEQUENCE [LARGE SCALE GENOMIC DNA]</scope>
    <source>
        <strain evidence="10 11">cv. Gransden 2004</strain>
    </source>
</reference>
<dbReference type="Gramene" id="Pp3c9_5650V3.1">
    <property type="protein sequence ID" value="Pp3c9_5650V3.1"/>
    <property type="gene ID" value="Pp3c9_5650"/>
</dbReference>
<dbReference type="PANTHER" id="PTHR10252">
    <property type="entry name" value="HISTONE-LIKE TRANSCRIPTION FACTOR CCAAT-RELATED"/>
    <property type="match status" value="1"/>
</dbReference>
<dbReference type="Gene3D" id="1.10.20.10">
    <property type="entry name" value="Histone, subunit A"/>
    <property type="match status" value="1"/>
</dbReference>
<dbReference type="InterPro" id="IPR009072">
    <property type="entry name" value="Histone-fold"/>
</dbReference>
<keyword evidence="5" id="KW-0539">Nucleus</keyword>
<dbReference type="FunFam" id="1.10.20.10:FF:000006">
    <property type="entry name" value="Nuclear transcription factor Y subunit gamma"/>
    <property type="match status" value="1"/>
</dbReference>
<keyword evidence="11" id="KW-1185">Reference proteome</keyword>
<evidence type="ECO:0000256" key="2">
    <source>
        <dbReference type="ARBA" id="ARBA00023015"/>
    </source>
</evidence>
<dbReference type="EnsemblPlants" id="Pp3c9_5650V3.2">
    <property type="protein sequence ID" value="Pp3c9_5650V3.2"/>
    <property type="gene ID" value="Pp3c9_5650"/>
</dbReference>
<feature type="domain" description="Core Histone H2A/H2B/H3" evidence="8">
    <location>
        <begin position="104"/>
        <end position="177"/>
    </location>
</feature>
<dbReference type="Pfam" id="PF00125">
    <property type="entry name" value="Histone"/>
    <property type="match status" value="1"/>
</dbReference>
<reference evidence="10" key="3">
    <citation type="submission" date="2020-12" db="UniProtKB">
        <authorList>
            <consortium name="EnsemblPlants"/>
        </authorList>
    </citation>
    <scope>IDENTIFICATION</scope>
</reference>
<dbReference type="STRING" id="3218.A0A2K1K267"/>
<protein>
    <recommendedName>
        <fullName evidence="8">Core Histone H2A/H2B/H3 domain-containing protein</fullName>
    </recommendedName>
</protein>
<keyword evidence="3" id="KW-0238">DNA-binding</keyword>
<feature type="compositionally biased region" description="Polar residues" evidence="7">
    <location>
        <begin position="37"/>
        <end position="53"/>
    </location>
</feature>
<evidence type="ECO:0000313" key="11">
    <source>
        <dbReference type="Proteomes" id="UP000006727"/>
    </source>
</evidence>
<evidence type="ECO:0000256" key="1">
    <source>
        <dbReference type="ARBA" id="ARBA00004123"/>
    </source>
</evidence>
<accession>A0A2K1K267</accession>
<evidence type="ECO:0000313" key="10">
    <source>
        <dbReference type="EnsemblPlants" id="Pp3c9_5650V3.1"/>
    </source>
</evidence>
<evidence type="ECO:0000313" key="9">
    <source>
        <dbReference type="EMBL" id="PNR47867.1"/>
    </source>
</evidence>
<evidence type="ECO:0000256" key="3">
    <source>
        <dbReference type="ARBA" id="ARBA00023125"/>
    </source>
</evidence>
<feature type="compositionally biased region" description="Low complexity" evidence="7">
    <location>
        <begin position="54"/>
        <end position="74"/>
    </location>
</feature>
<dbReference type="GO" id="GO:0005634">
    <property type="term" value="C:nucleus"/>
    <property type="evidence" value="ECO:0000318"/>
    <property type="project" value="GO_Central"/>
</dbReference>
<evidence type="ECO:0000256" key="4">
    <source>
        <dbReference type="ARBA" id="ARBA00023163"/>
    </source>
</evidence>
<keyword evidence="4" id="KW-0804">Transcription</keyword>
<evidence type="ECO:0000256" key="5">
    <source>
        <dbReference type="ARBA" id="ARBA00023242"/>
    </source>
</evidence>
<evidence type="ECO:0000259" key="8">
    <source>
        <dbReference type="Pfam" id="PF00125"/>
    </source>
</evidence>
<comment type="similarity">
    <text evidence="6">Belongs to the NFYC/HAP5 subunit family.</text>
</comment>
<dbReference type="EMBL" id="ABEU02000009">
    <property type="protein sequence ID" value="PNR47867.1"/>
    <property type="molecule type" value="Genomic_DNA"/>
</dbReference>
<dbReference type="CDD" id="cd22908">
    <property type="entry name" value="HFD_NFYC-like"/>
    <property type="match status" value="1"/>
</dbReference>
<gene>
    <name evidence="9" type="ORF">PHYPA_012340</name>
</gene>
<sequence length="334" mass="37614">MRALAGSFNREFAGAEVWRESLAAAVAMASNQHGLASLSSAKPQSSAGATTTAQQSFQQGKHQMQGQGQMNSHMQHQQLQMFWQQQNQEMEQLNEKSSKSELLMTHLTEFKNHQLPLARIKKIMKSDEDVKMIAAEAPVLFAKACEMFILELTLRSWIHTEENKRRTLQRNDIAGAITRGDIFDFLVDIVPRDELKEEETAVPWSGGGGEQVQYGGMFYPSMPPQSVHYPMGAPVSIYWFVLESREYSKKCFSCCTQTATEIGIGLVISTRILHSWKEKLLRKGSSLREHALLLIYHSSQVFSFGESSAFTPKPVSLILLVYISRVCFVAKVKF</sequence>
<evidence type="ECO:0000256" key="7">
    <source>
        <dbReference type="SAM" id="MobiDB-lite"/>
    </source>
</evidence>
<keyword evidence="2" id="KW-0805">Transcription regulation</keyword>